<dbReference type="EMBL" id="MK072172">
    <property type="protein sequence ID" value="AYV79713.1"/>
    <property type="molecule type" value="Genomic_DNA"/>
</dbReference>
<dbReference type="GO" id="GO:0016757">
    <property type="term" value="F:glycosyltransferase activity"/>
    <property type="evidence" value="ECO:0007669"/>
    <property type="project" value="InterPro"/>
</dbReference>
<dbReference type="InterPro" id="IPR029044">
    <property type="entry name" value="Nucleotide-diphossugar_trans"/>
</dbReference>
<dbReference type="Pfam" id="PF01501">
    <property type="entry name" value="Glyco_transf_8"/>
    <property type="match status" value="1"/>
</dbReference>
<organism evidence="1">
    <name type="scientific">Faunusvirus sp</name>
    <dbReference type="NCBI Taxonomy" id="2487766"/>
    <lineage>
        <taxon>Viruses</taxon>
        <taxon>Varidnaviria</taxon>
        <taxon>Bamfordvirae</taxon>
        <taxon>Nucleocytoviricota</taxon>
        <taxon>Megaviricetes</taxon>
        <taxon>Imitervirales</taxon>
        <taxon>Mimiviridae</taxon>
    </lineage>
</organism>
<sequence length="287" mass="34004">MSKYCYITLVMKGDAYIPGAIVLAYSLRQTDTKYDINCMITPDVTEHGKRQLAIVFDNVYVVDYVRPENKSMLHHLEQSKTKWKRFADFYKWLDVAFTKYQLFTFTQYDKVVFLDADQIIMKNTDHIFDYNTPAGVLSITSDVTDNKLIPPKLIKRSLKTKYGIRGNVMLLQPSLTFYKQLLKFINDEKTVRYITQRKFNAGPDEIVISLMLQNNWHKLPDDIVNQRYSTDSRYYILHLLSEKPWVNPEKRYDDYVIWFAQAKQIVVKYPDLRDLFNKLIIHFDKST</sequence>
<dbReference type="Gene3D" id="3.90.550.10">
    <property type="entry name" value="Spore Coat Polysaccharide Biosynthesis Protein SpsA, Chain A"/>
    <property type="match status" value="1"/>
</dbReference>
<gene>
    <name evidence="1" type="ORF">Faunusvirus41_4</name>
</gene>
<dbReference type="PANTHER" id="PTHR11183">
    <property type="entry name" value="GLYCOGENIN SUBFAMILY MEMBER"/>
    <property type="match status" value="1"/>
</dbReference>
<dbReference type="InterPro" id="IPR050587">
    <property type="entry name" value="GNT1/Glycosyltrans_8"/>
</dbReference>
<protein>
    <submittedName>
        <fullName evidence="1">UDP-glucuronate:xylan alpha-glucuronosyltransferase 2-like</fullName>
    </submittedName>
</protein>
<dbReference type="InterPro" id="IPR002495">
    <property type="entry name" value="Glyco_trans_8"/>
</dbReference>
<dbReference type="SUPFAM" id="SSF53448">
    <property type="entry name" value="Nucleotide-diphospho-sugar transferases"/>
    <property type="match status" value="1"/>
</dbReference>
<keyword evidence="1" id="KW-0808">Transferase</keyword>
<evidence type="ECO:0000313" key="1">
    <source>
        <dbReference type="EMBL" id="AYV79713.1"/>
    </source>
</evidence>
<reference evidence="1" key="1">
    <citation type="submission" date="2018-10" db="EMBL/GenBank/DDBJ databases">
        <title>Hidden diversity of soil giant viruses.</title>
        <authorList>
            <person name="Schulz F."/>
            <person name="Alteio L."/>
            <person name="Goudeau D."/>
            <person name="Ryan E.M."/>
            <person name="Malmstrom R.R."/>
            <person name="Blanchard J."/>
            <person name="Woyke T."/>
        </authorList>
    </citation>
    <scope>NUCLEOTIDE SEQUENCE</scope>
    <source>
        <strain evidence="1">FNV1</strain>
    </source>
</reference>
<accession>A0A3G5A1H6</accession>
<proteinExistence type="predicted"/>
<name>A0A3G5A1H6_9VIRU</name>